<gene>
    <name evidence="2" type="ORF">OKIOD_LOCUS13824</name>
</gene>
<proteinExistence type="predicted"/>
<name>A0ABN7T0W3_OIKDI</name>
<evidence type="ECO:0000256" key="1">
    <source>
        <dbReference type="SAM" id="Phobius"/>
    </source>
</evidence>
<keyword evidence="1" id="KW-0472">Membrane</keyword>
<sequence length="82" mass="9263">MWAVLVAIANLLYLIIKLPLDNPLLSLILALGWFLYLKRHELENSGPIVIAIQQQLSQIFGTKISSKELPWIETTVTHLIGK</sequence>
<evidence type="ECO:0000313" key="2">
    <source>
        <dbReference type="EMBL" id="CAG5110681.1"/>
    </source>
</evidence>
<evidence type="ECO:0000313" key="3">
    <source>
        <dbReference type="Proteomes" id="UP001158576"/>
    </source>
</evidence>
<feature type="transmembrane region" description="Helical" evidence="1">
    <location>
        <begin position="12"/>
        <end position="36"/>
    </location>
</feature>
<dbReference type="EMBL" id="OU015567">
    <property type="protein sequence ID" value="CAG5110681.1"/>
    <property type="molecule type" value="Genomic_DNA"/>
</dbReference>
<dbReference type="Proteomes" id="UP001158576">
    <property type="component" value="Chromosome 2"/>
</dbReference>
<keyword evidence="3" id="KW-1185">Reference proteome</keyword>
<protein>
    <submittedName>
        <fullName evidence="2">Oidioi.mRNA.OKI2018_I69.chr2.g5059.t1.cds</fullName>
    </submittedName>
</protein>
<reference evidence="2 3" key="1">
    <citation type="submission" date="2021-04" db="EMBL/GenBank/DDBJ databases">
        <authorList>
            <person name="Bliznina A."/>
        </authorList>
    </citation>
    <scope>NUCLEOTIDE SEQUENCE [LARGE SCALE GENOMIC DNA]</scope>
</reference>
<keyword evidence="1" id="KW-0812">Transmembrane</keyword>
<accession>A0ABN7T0W3</accession>
<keyword evidence="1" id="KW-1133">Transmembrane helix</keyword>
<organism evidence="2 3">
    <name type="scientific">Oikopleura dioica</name>
    <name type="common">Tunicate</name>
    <dbReference type="NCBI Taxonomy" id="34765"/>
    <lineage>
        <taxon>Eukaryota</taxon>
        <taxon>Metazoa</taxon>
        <taxon>Chordata</taxon>
        <taxon>Tunicata</taxon>
        <taxon>Appendicularia</taxon>
        <taxon>Copelata</taxon>
        <taxon>Oikopleuridae</taxon>
        <taxon>Oikopleura</taxon>
    </lineage>
</organism>